<reference evidence="1 2" key="1">
    <citation type="submission" date="2019-08" db="EMBL/GenBank/DDBJ databases">
        <title>Whole genome of Aphis craccivora.</title>
        <authorList>
            <person name="Voronova N.V."/>
            <person name="Shulinski R.S."/>
            <person name="Bandarenka Y.V."/>
            <person name="Zhorov D.G."/>
            <person name="Warner D."/>
        </authorList>
    </citation>
    <scope>NUCLEOTIDE SEQUENCE [LARGE SCALE GENOMIC DNA]</scope>
    <source>
        <strain evidence="1">180601</strain>
        <tissue evidence="1">Whole Body</tissue>
    </source>
</reference>
<organism evidence="1 2">
    <name type="scientific">Aphis craccivora</name>
    <name type="common">Cowpea aphid</name>
    <dbReference type="NCBI Taxonomy" id="307492"/>
    <lineage>
        <taxon>Eukaryota</taxon>
        <taxon>Metazoa</taxon>
        <taxon>Ecdysozoa</taxon>
        <taxon>Arthropoda</taxon>
        <taxon>Hexapoda</taxon>
        <taxon>Insecta</taxon>
        <taxon>Pterygota</taxon>
        <taxon>Neoptera</taxon>
        <taxon>Paraneoptera</taxon>
        <taxon>Hemiptera</taxon>
        <taxon>Sternorrhyncha</taxon>
        <taxon>Aphidomorpha</taxon>
        <taxon>Aphidoidea</taxon>
        <taxon>Aphididae</taxon>
        <taxon>Aphidini</taxon>
        <taxon>Aphis</taxon>
        <taxon>Aphis</taxon>
    </lineage>
</organism>
<keyword evidence="2" id="KW-1185">Reference proteome</keyword>
<comment type="caution">
    <text evidence="1">The sequence shown here is derived from an EMBL/GenBank/DDBJ whole genome shotgun (WGS) entry which is preliminary data.</text>
</comment>
<dbReference type="EMBL" id="VUJU01000549">
    <property type="protein sequence ID" value="KAF0769708.1"/>
    <property type="molecule type" value="Genomic_DNA"/>
</dbReference>
<accession>A0A6G0ZG95</accession>
<dbReference type="Proteomes" id="UP000478052">
    <property type="component" value="Unassembled WGS sequence"/>
</dbReference>
<name>A0A6G0ZG95_APHCR</name>
<sequence length="66" mass="7501">MPWATCLMLRDNIIILIYYKTARGGHVYCRGRICNLPMASAGSDAYKYKYLNDGRRHACGLKLSCL</sequence>
<evidence type="ECO:0000313" key="2">
    <source>
        <dbReference type="Proteomes" id="UP000478052"/>
    </source>
</evidence>
<evidence type="ECO:0000313" key="1">
    <source>
        <dbReference type="EMBL" id="KAF0769708.1"/>
    </source>
</evidence>
<protein>
    <submittedName>
        <fullName evidence="1">Uncharacterized protein</fullName>
    </submittedName>
</protein>
<gene>
    <name evidence="1" type="ORF">FWK35_00000450</name>
</gene>
<dbReference type="AlphaFoldDB" id="A0A6G0ZG95"/>
<proteinExistence type="predicted"/>